<dbReference type="SUPFAM" id="SSF51735">
    <property type="entry name" value="NAD(P)-binding Rossmann-fold domains"/>
    <property type="match status" value="1"/>
</dbReference>
<protein>
    <recommendedName>
        <fullName evidence="2">NAD(P)-binding domain-containing protein</fullName>
    </recommendedName>
</protein>
<dbReference type="Gene3D" id="3.40.50.720">
    <property type="entry name" value="NAD(P)-binding Rossmann-like Domain"/>
    <property type="match status" value="1"/>
</dbReference>
<dbReference type="PANTHER" id="PTHR14097">
    <property type="entry name" value="OXIDOREDUCTASE HTATIP2"/>
    <property type="match status" value="1"/>
</dbReference>
<keyword evidence="4" id="KW-1185">Reference proteome</keyword>
<accession>A0A0J0XSA3</accession>
<gene>
    <name evidence="3" type="ORF">CC85DRAFT_35278</name>
</gene>
<dbReference type="PANTHER" id="PTHR14097:SF8">
    <property type="entry name" value="NAD(P)-BINDING DOMAIN-CONTAINING PROTEIN"/>
    <property type="match status" value="1"/>
</dbReference>
<name>A0A0J0XSA3_9TREE</name>
<dbReference type="Pfam" id="PF13460">
    <property type="entry name" value="NAD_binding_10"/>
    <property type="match status" value="1"/>
</dbReference>
<sequence length="257" mass="27771">MTSIILTGATGNAGSAILTNALASPLISRVTVLARRAPSVQSDKLTTIILPSDEYPRGFEELPPALVERLKGHDAVVWALGISQTQVDKDEFHKITYDYTVAGASALKALGSKDKPLRFVFMSGMGVTQGPPGMFTPLFARVKGEAERALLAMESDTFTSVFVRPGGIIPSAEVRPVPISQLTAASTPRALFHSLGIRRRQLRLSLRGDHVVRARRRMPPPCQRTGMGRALRRPHYRERPPQEAGGGVPGCSELAGR</sequence>
<proteinExistence type="predicted"/>
<dbReference type="InterPro" id="IPR016040">
    <property type="entry name" value="NAD(P)-bd_dom"/>
</dbReference>
<dbReference type="EMBL" id="KQ087190">
    <property type="protein sequence ID" value="KLT43937.1"/>
    <property type="molecule type" value="Genomic_DNA"/>
</dbReference>
<evidence type="ECO:0000259" key="2">
    <source>
        <dbReference type="Pfam" id="PF13460"/>
    </source>
</evidence>
<feature type="domain" description="NAD(P)-binding" evidence="2">
    <location>
        <begin position="8"/>
        <end position="171"/>
    </location>
</feature>
<feature type="region of interest" description="Disordered" evidence="1">
    <location>
        <begin position="218"/>
        <end position="257"/>
    </location>
</feature>
<dbReference type="OrthoDB" id="9975943at2759"/>
<dbReference type="Proteomes" id="UP000053611">
    <property type="component" value="Unassembled WGS sequence"/>
</dbReference>
<evidence type="ECO:0000256" key="1">
    <source>
        <dbReference type="SAM" id="MobiDB-lite"/>
    </source>
</evidence>
<dbReference type="RefSeq" id="XP_018280428.1">
    <property type="nucleotide sequence ID" value="XM_018427115.1"/>
</dbReference>
<organism evidence="3 4">
    <name type="scientific">Cutaneotrichosporon oleaginosum</name>
    <dbReference type="NCBI Taxonomy" id="879819"/>
    <lineage>
        <taxon>Eukaryota</taxon>
        <taxon>Fungi</taxon>
        <taxon>Dikarya</taxon>
        <taxon>Basidiomycota</taxon>
        <taxon>Agaricomycotina</taxon>
        <taxon>Tremellomycetes</taxon>
        <taxon>Trichosporonales</taxon>
        <taxon>Trichosporonaceae</taxon>
        <taxon>Cutaneotrichosporon</taxon>
    </lineage>
</organism>
<dbReference type="InterPro" id="IPR036291">
    <property type="entry name" value="NAD(P)-bd_dom_sf"/>
</dbReference>
<evidence type="ECO:0000313" key="3">
    <source>
        <dbReference type="EMBL" id="KLT43937.1"/>
    </source>
</evidence>
<dbReference type="STRING" id="879819.A0A0J0XSA3"/>
<dbReference type="GeneID" id="28987718"/>
<reference evidence="3 4" key="1">
    <citation type="submission" date="2015-03" db="EMBL/GenBank/DDBJ databases">
        <title>Genomics and transcriptomics of the oil-accumulating basidiomycete yeast T. oleaginosus allow insights into substrate utilization and the diverse evolutionary trajectories of mating systems in fungi.</title>
        <authorList>
            <consortium name="DOE Joint Genome Institute"/>
            <person name="Kourist R."/>
            <person name="Kracht O."/>
            <person name="Bracharz F."/>
            <person name="Lipzen A."/>
            <person name="Nolan M."/>
            <person name="Ohm R."/>
            <person name="Grigoriev I."/>
            <person name="Sun S."/>
            <person name="Heitman J."/>
            <person name="Bruck T."/>
            <person name="Nowrousian M."/>
        </authorList>
    </citation>
    <scope>NUCLEOTIDE SEQUENCE [LARGE SCALE GENOMIC DNA]</scope>
    <source>
        <strain evidence="3 4">IBC0246</strain>
    </source>
</reference>
<dbReference type="AlphaFoldDB" id="A0A0J0XSA3"/>
<evidence type="ECO:0000313" key="4">
    <source>
        <dbReference type="Proteomes" id="UP000053611"/>
    </source>
</evidence>